<feature type="transmembrane region" description="Helical" evidence="1">
    <location>
        <begin position="12"/>
        <end position="33"/>
    </location>
</feature>
<dbReference type="InterPro" id="IPR043748">
    <property type="entry name" value="DUF5693"/>
</dbReference>
<keyword evidence="1" id="KW-1133">Transmembrane helix</keyword>
<feature type="transmembrane region" description="Helical" evidence="1">
    <location>
        <begin position="422"/>
        <end position="441"/>
    </location>
</feature>
<accession>A0A5R9GAZ0</accession>
<sequence length="672" mass="72615">MLALYDRWNRGAKLALWTLTIVGLLASLPFAFLRHGVEQSADRVEFVFDYRDLLEVSSYRSKPSEYMLERLLELKSAGIHSMAVYESNLRELELSGRVQTLSSTEAAMLTDFRLPANEKSTYVLFLGDASENIIQPLVVDAFARLGVEASPWSYEGIPGIELAMPKDEALLQAMDPDPITMAELQSLGFHLVVRLSDQRQPFDAERTDALLADLASHGVNRIVFEGDSVTGAADDAASKSLTVMAELMNQYGIGLATIEMSKPQKGLGKLAHLTDYNVVRLHSLPANMSNMAPEDLADRFALATQDRNIRMIFLNTAASFDTSLGLRKDTVGNLVKSLEGENGALARIQDNGFALGVAEPFEPNGWSGAVSLVLKALVTIGAVALIAILVGAFFPSLALAAFVVGLAGSAALYVLSTTLLSQGLALGAGIAAATLATLFAVRRADAASGGSAALRSVKLLAGASLISFIGIAYIVGLLDHITYLYVLRQYRGVSLLHLAPIAFAFAYVLFFHGETSLRGVALRVRSFLMTNITVLWVALAAVAGVAALYYMSRTGNAGTTTGLERAFRDALQDTLGVRPRTKEFLLAHPLFVLGVYLAATTRRKLGLLLIAVGSIGQLSIVDTFAHLHTPLVISLIRVFYGLAFGLVIGLILIAIWRLLERGWSRWARWLEP</sequence>
<feature type="transmembrane region" description="Helical" evidence="1">
    <location>
        <begin position="397"/>
        <end position="416"/>
    </location>
</feature>
<dbReference type="Proteomes" id="UP000309676">
    <property type="component" value="Unassembled WGS sequence"/>
</dbReference>
<keyword evidence="3" id="KW-1185">Reference proteome</keyword>
<feature type="transmembrane region" description="Helical" evidence="1">
    <location>
        <begin position="532"/>
        <end position="551"/>
    </location>
</feature>
<feature type="transmembrane region" description="Helical" evidence="1">
    <location>
        <begin position="492"/>
        <end position="511"/>
    </location>
</feature>
<organism evidence="2 3">
    <name type="scientific">Paenibacillus antri</name>
    <dbReference type="NCBI Taxonomy" id="2582848"/>
    <lineage>
        <taxon>Bacteria</taxon>
        <taxon>Bacillati</taxon>
        <taxon>Bacillota</taxon>
        <taxon>Bacilli</taxon>
        <taxon>Bacillales</taxon>
        <taxon>Paenibacillaceae</taxon>
        <taxon>Paenibacillus</taxon>
    </lineage>
</organism>
<feature type="transmembrane region" description="Helical" evidence="1">
    <location>
        <begin position="607"/>
        <end position="627"/>
    </location>
</feature>
<proteinExistence type="predicted"/>
<comment type="caution">
    <text evidence="2">The sequence shown here is derived from an EMBL/GenBank/DDBJ whole genome shotgun (WGS) entry which is preliminary data.</text>
</comment>
<keyword evidence="1" id="KW-0472">Membrane</keyword>
<evidence type="ECO:0000313" key="2">
    <source>
        <dbReference type="EMBL" id="TLS50548.1"/>
    </source>
</evidence>
<reference evidence="2 3" key="1">
    <citation type="submission" date="2019-05" db="EMBL/GenBank/DDBJ databases">
        <authorList>
            <person name="Narsing Rao M.P."/>
            <person name="Li W.J."/>
        </authorList>
    </citation>
    <scope>NUCLEOTIDE SEQUENCE [LARGE SCALE GENOMIC DNA]</scope>
    <source>
        <strain evidence="2 3">SYSU_K30003</strain>
    </source>
</reference>
<evidence type="ECO:0000256" key="1">
    <source>
        <dbReference type="SAM" id="Phobius"/>
    </source>
</evidence>
<gene>
    <name evidence="2" type="ORF">FE782_19485</name>
</gene>
<protein>
    <submittedName>
        <fullName evidence="2">Uncharacterized protein</fullName>
    </submittedName>
</protein>
<keyword evidence="1" id="KW-0812">Transmembrane</keyword>
<dbReference type="AlphaFoldDB" id="A0A5R9GAZ0"/>
<dbReference type="EMBL" id="VCIW01000014">
    <property type="protein sequence ID" value="TLS50548.1"/>
    <property type="molecule type" value="Genomic_DNA"/>
</dbReference>
<feature type="transmembrane region" description="Helical" evidence="1">
    <location>
        <begin position="639"/>
        <end position="659"/>
    </location>
</feature>
<dbReference type="OrthoDB" id="3805529at2"/>
<dbReference type="Pfam" id="PF18949">
    <property type="entry name" value="DUF5693"/>
    <property type="match status" value="1"/>
</dbReference>
<evidence type="ECO:0000313" key="3">
    <source>
        <dbReference type="Proteomes" id="UP000309676"/>
    </source>
</evidence>
<feature type="transmembrane region" description="Helical" evidence="1">
    <location>
        <begin position="366"/>
        <end position="390"/>
    </location>
</feature>
<name>A0A5R9GAZ0_9BACL</name>
<feature type="transmembrane region" description="Helical" evidence="1">
    <location>
        <begin position="462"/>
        <end position="486"/>
    </location>
</feature>